<dbReference type="SUPFAM" id="SSF52833">
    <property type="entry name" value="Thioredoxin-like"/>
    <property type="match status" value="1"/>
</dbReference>
<protein>
    <recommendedName>
        <fullName evidence="9">Selenoprotein F</fullName>
    </recommendedName>
</protein>
<dbReference type="Pfam" id="PF14372">
    <property type="entry name" value="hAT-like_RNase-H"/>
    <property type="match status" value="1"/>
</dbReference>
<dbReference type="PANTHER" id="PTHR13077:SF6">
    <property type="entry name" value="SELENOPROTEIN F"/>
    <property type="match status" value="1"/>
</dbReference>
<evidence type="ECO:0000256" key="7">
    <source>
        <dbReference type="ARBA" id="ARBA00022833"/>
    </source>
</evidence>
<evidence type="ECO:0000256" key="5">
    <source>
        <dbReference type="ARBA" id="ARBA00022771"/>
    </source>
</evidence>
<dbReference type="Proteomes" id="UP000827721">
    <property type="component" value="Unassembled WGS sequence"/>
</dbReference>
<keyword evidence="5 10" id="KW-0863">Zinc-finger</keyword>
<evidence type="ECO:0000256" key="3">
    <source>
        <dbReference type="ARBA" id="ARBA00022723"/>
    </source>
</evidence>
<keyword evidence="6" id="KW-0256">Endoplasmic reticulum</keyword>
<evidence type="ECO:0000256" key="6">
    <source>
        <dbReference type="ARBA" id="ARBA00022824"/>
    </source>
</evidence>
<gene>
    <name evidence="12" type="ORF">JRO89_XS03G0032300</name>
</gene>
<dbReference type="InterPro" id="IPR014912">
    <property type="entry name" value="Sep15_SelM_dom"/>
</dbReference>
<dbReference type="SUPFAM" id="SSF57667">
    <property type="entry name" value="beta-beta-alpha zinc fingers"/>
    <property type="match status" value="1"/>
</dbReference>
<keyword evidence="13" id="KW-1185">Reference proteome</keyword>
<feature type="domain" description="BED-type" evidence="11">
    <location>
        <begin position="27"/>
        <end position="82"/>
    </location>
</feature>
<dbReference type="InterPro" id="IPR003656">
    <property type="entry name" value="Znf_BED"/>
</dbReference>
<dbReference type="Pfam" id="PF08806">
    <property type="entry name" value="Sep15_SelM"/>
    <property type="match status" value="1"/>
</dbReference>
<keyword evidence="3" id="KW-0479">Metal-binding</keyword>
<comment type="similarity">
    <text evidence="2">Belongs to the selenoprotein M/F family.</text>
</comment>
<dbReference type="PROSITE" id="PS50808">
    <property type="entry name" value="ZF_BED"/>
    <property type="match status" value="1"/>
</dbReference>
<name>A0ABQ8I8G1_9ROSI</name>
<comment type="subcellular location">
    <subcellularLocation>
        <location evidence="1">Endoplasmic reticulum lumen</location>
    </subcellularLocation>
</comment>
<organism evidence="12 13">
    <name type="scientific">Xanthoceras sorbifolium</name>
    <dbReference type="NCBI Taxonomy" id="99658"/>
    <lineage>
        <taxon>Eukaryota</taxon>
        <taxon>Viridiplantae</taxon>
        <taxon>Streptophyta</taxon>
        <taxon>Embryophyta</taxon>
        <taxon>Tracheophyta</taxon>
        <taxon>Spermatophyta</taxon>
        <taxon>Magnoliopsida</taxon>
        <taxon>eudicotyledons</taxon>
        <taxon>Gunneridae</taxon>
        <taxon>Pentapetalae</taxon>
        <taxon>rosids</taxon>
        <taxon>malvids</taxon>
        <taxon>Sapindales</taxon>
        <taxon>Sapindaceae</taxon>
        <taxon>Xanthoceroideae</taxon>
        <taxon>Xanthoceras</taxon>
    </lineage>
</organism>
<dbReference type="InterPro" id="IPR038219">
    <property type="entry name" value="Sep15/SelM_sf"/>
</dbReference>
<dbReference type="SMART" id="SM00614">
    <property type="entry name" value="ZnF_BED"/>
    <property type="match status" value="1"/>
</dbReference>
<accession>A0ABQ8I8G1</accession>
<evidence type="ECO:0000313" key="12">
    <source>
        <dbReference type="EMBL" id="KAH7572910.1"/>
    </source>
</evidence>
<evidence type="ECO:0000256" key="2">
    <source>
        <dbReference type="ARBA" id="ARBA00005742"/>
    </source>
</evidence>
<reference evidence="12 13" key="1">
    <citation type="submission" date="2021-02" db="EMBL/GenBank/DDBJ databases">
        <title>Plant Genome Project.</title>
        <authorList>
            <person name="Zhang R.-G."/>
        </authorList>
    </citation>
    <scope>NUCLEOTIDE SEQUENCE [LARGE SCALE GENOMIC DNA]</scope>
    <source>
        <tissue evidence="12">Leaves</tissue>
    </source>
</reference>
<evidence type="ECO:0000256" key="1">
    <source>
        <dbReference type="ARBA" id="ARBA00004319"/>
    </source>
</evidence>
<dbReference type="EMBL" id="JAFEMO010000003">
    <property type="protein sequence ID" value="KAH7572910.1"/>
    <property type="molecule type" value="Genomic_DNA"/>
</dbReference>
<evidence type="ECO:0000313" key="13">
    <source>
        <dbReference type="Proteomes" id="UP000827721"/>
    </source>
</evidence>
<dbReference type="SUPFAM" id="SSF53098">
    <property type="entry name" value="Ribonuclease H-like"/>
    <property type="match status" value="1"/>
</dbReference>
<keyword evidence="4" id="KW-0732">Signal</keyword>
<dbReference type="PANTHER" id="PTHR13077">
    <property type="entry name" value="SELENOPROTEIN F"/>
    <property type="match status" value="1"/>
</dbReference>
<dbReference type="InterPro" id="IPR025525">
    <property type="entry name" value="hAT-like_transposase_RNase-H"/>
</dbReference>
<dbReference type="InterPro" id="IPR012337">
    <property type="entry name" value="RNaseH-like_sf"/>
</dbReference>
<evidence type="ECO:0000256" key="8">
    <source>
        <dbReference type="ARBA" id="ARBA00022933"/>
    </source>
</evidence>
<dbReference type="Gene3D" id="3.40.30.50">
    <property type="entry name" value="Sep15/SelM thioredoxin-like domain, active-site redox motif"/>
    <property type="match status" value="1"/>
</dbReference>
<keyword evidence="7" id="KW-0862">Zinc</keyword>
<dbReference type="InterPro" id="IPR039992">
    <property type="entry name" value="Sep15_SelM"/>
</dbReference>
<dbReference type="Pfam" id="PF02892">
    <property type="entry name" value="zf-BED"/>
    <property type="match status" value="1"/>
</dbReference>
<evidence type="ECO:0000256" key="4">
    <source>
        <dbReference type="ARBA" id="ARBA00022729"/>
    </source>
</evidence>
<keyword evidence="8" id="KW-0712">Selenocysteine</keyword>
<sequence>MSWPTGTFTPAIPSVFSGKSSHIRQRKMGSDVWRHFEKYKDEDGKVRARCNLCKRDFDGSSRMGTTRLRNHYESCQRKKRGGGGDKSDEAASAIKEKAVMDQQLNHLDTTRMIIKRGIRSGDSINAADIMDVYNLEKEKLRKYFKKLRCRFYLKADEVRYGGDYSCLTVSFIDDDWKLKKKIISFKHIEAVHNFGEYLKNVLLEWGIKNDISSMINMTYHDKYVISANEIENWFSGRVYALMIPLMIFNGNFPIAIEIAKSLGKEVTAEVIPSKQDLILNWKQWLNTGGLLNIALGLKEAFFVLKNMDLDFKSINLTKEQWDQVRVIYECYEDLTDVAFLDHYETANRYFPIIFAAVLDPRFKMDIVQHWYKKIYGDECEAQLTVFTDYFINVYNEYARGANNFKLYTSGSQQTNSSISYEMLDFSGKLCKSSYDHDNVQSLNSELHLYLNKAEFMEFRIFGQSVVFEGLDSNMVREAYELKRLRFSYKKYNAVDFQHSYLLHRTPGGVAAKDQLTTRECENLGFTGLALCSDCNTFAEYVKNQELVSDCLKCCAEDSDDSMSKVTMITYSGAIVEVCMRKLVFYPEIVGFIEEEKDKFPTLKVQYVFNSPPKLIMLDDEGQHKETIRIDNWKREHMLQFLQEKVKPTSAKS</sequence>
<proteinExistence type="inferred from homology"/>
<evidence type="ECO:0000256" key="10">
    <source>
        <dbReference type="PROSITE-ProRule" id="PRU00027"/>
    </source>
</evidence>
<comment type="caution">
    <text evidence="12">The sequence shown here is derived from an EMBL/GenBank/DDBJ whole genome shotgun (WGS) entry which is preliminary data.</text>
</comment>
<dbReference type="InterPro" id="IPR036236">
    <property type="entry name" value="Znf_C2H2_sf"/>
</dbReference>
<evidence type="ECO:0000256" key="9">
    <source>
        <dbReference type="ARBA" id="ARBA00040775"/>
    </source>
</evidence>
<evidence type="ECO:0000259" key="11">
    <source>
        <dbReference type="PROSITE" id="PS50808"/>
    </source>
</evidence>
<dbReference type="InterPro" id="IPR036249">
    <property type="entry name" value="Thioredoxin-like_sf"/>
</dbReference>